<name>A0ABV4WHE8_9CYAN</name>
<dbReference type="Proteomes" id="UP001576780">
    <property type="component" value="Unassembled WGS sequence"/>
</dbReference>
<keyword evidence="1" id="KW-0812">Transmembrane</keyword>
<comment type="caution">
    <text evidence="2">The sequence shown here is derived from an EMBL/GenBank/DDBJ whole genome shotgun (WGS) entry which is preliminary data.</text>
</comment>
<feature type="transmembrane region" description="Helical" evidence="1">
    <location>
        <begin position="53"/>
        <end position="77"/>
    </location>
</feature>
<gene>
    <name evidence="2" type="ORF">ACE1CA_06805</name>
</gene>
<feature type="transmembrane region" description="Helical" evidence="1">
    <location>
        <begin position="217"/>
        <end position="244"/>
    </location>
</feature>
<keyword evidence="1" id="KW-0472">Membrane</keyword>
<proteinExistence type="predicted"/>
<reference evidence="2 3" key="1">
    <citation type="submission" date="2024-09" db="EMBL/GenBank/DDBJ databases">
        <title>Floridaenema gen nov. (Aerosakkonemataceae, Aerosakkonematales ord. nov., Cyanobacteria) from benthic tropical and subtropical fresh waters, with the description of four new species.</title>
        <authorList>
            <person name="Moretto J.A."/>
            <person name="Berthold D.E."/>
            <person name="Lefler F.W."/>
            <person name="Huang I.-S."/>
            <person name="Laughinghouse H. IV."/>
        </authorList>
    </citation>
    <scope>NUCLEOTIDE SEQUENCE [LARGE SCALE GENOMIC DNA]</scope>
    <source>
        <strain evidence="2 3">BLCC-F167</strain>
    </source>
</reference>
<keyword evidence="1" id="KW-1133">Transmembrane helix</keyword>
<feature type="transmembrane region" description="Helical" evidence="1">
    <location>
        <begin position="92"/>
        <end position="110"/>
    </location>
</feature>
<dbReference type="RefSeq" id="WP_413276668.1">
    <property type="nucleotide sequence ID" value="NZ_JBHFNT010000058.1"/>
</dbReference>
<accession>A0ABV4WHE8</accession>
<evidence type="ECO:0000313" key="2">
    <source>
        <dbReference type="EMBL" id="MFB2834226.1"/>
    </source>
</evidence>
<protein>
    <submittedName>
        <fullName evidence="2">Uncharacterized protein</fullName>
    </submittedName>
</protein>
<feature type="transmembrane region" description="Helical" evidence="1">
    <location>
        <begin position="295"/>
        <end position="313"/>
    </location>
</feature>
<organism evidence="2 3">
    <name type="scientific">Floridaenema evergladense BLCC-F167</name>
    <dbReference type="NCBI Taxonomy" id="3153639"/>
    <lineage>
        <taxon>Bacteria</taxon>
        <taxon>Bacillati</taxon>
        <taxon>Cyanobacteriota</taxon>
        <taxon>Cyanophyceae</taxon>
        <taxon>Oscillatoriophycideae</taxon>
        <taxon>Aerosakkonematales</taxon>
        <taxon>Aerosakkonemataceae</taxon>
        <taxon>Floridanema</taxon>
        <taxon>Floridanema evergladense</taxon>
    </lineage>
</organism>
<feature type="transmembrane region" description="Helical" evidence="1">
    <location>
        <begin position="256"/>
        <end position="283"/>
    </location>
</feature>
<keyword evidence="3" id="KW-1185">Reference proteome</keyword>
<sequence>MLSFHSSKIIADVGFGAGVQESAARISQQGAEASAAITEAMNGLWNDVLGGSLYAAIAKLGIFFAIGTLIIFIVQWFKAVVDGDYPQAFNEIIWPLIVIVLLSNDGQVLASSTLQLRNIINAVNQTILTSTAGSLTMEQAYYQVMQQIGNEDVARSLLSQCAGIADPQQQEECLRNAVRQSQELTQNQQNGNFLTVDIGKPIVEAIQNTLQTSIKGWLIAFSIAFQWIVEISFLLTALLGPLAVGGSLLPVGQKAIFAWLTGFFSVGMVKLSFNIIVGLVATLVARSNTENNSMIFAFATGLLAPVLSLILAAGGGMAVFNSLSSLFQIGISGALQVLAGKMKLG</sequence>
<evidence type="ECO:0000256" key="1">
    <source>
        <dbReference type="SAM" id="Phobius"/>
    </source>
</evidence>
<evidence type="ECO:0000313" key="3">
    <source>
        <dbReference type="Proteomes" id="UP001576780"/>
    </source>
</evidence>
<dbReference type="EMBL" id="JBHFNT010000058">
    <property type="protein sequence ID" value="MFB2834226.1"/>
    <property type="molecule type" value="Genomic_DNA"/>
</dbReference>